<keyword evidence="5" id="KW-1185">Reference proteome</keyword>
<dbReference type="EMBL" id="PVMZ01000011">
    <property type="protein sequence ID" value="PRX19076.1"/>
    <property type="molecule type" value="Genomic_DNA"/>
</dbReference>
<name>A0A2T0K7S5_9ACTN</name>
<evidence type="ECO:0000259" key="3">
    <source>
        <dbReference type="Pfam" id="PF08541"/>
    </source>
</evidence>
<proteinExistence type="predicted"/>
<gene>
    <name evidence="4" type="ORF">CLV67_111224</name>
</gene>
<dbReference type="GO" id="GO:0016746">
    <property type="term" value="F:acyltransferase activity"/>
    <property type="evidence" value="ECO:0007669"/>
    <property type="project" value="UniProtKB-KW"/>
</dbReference>
<reference evidence="4 5" key="1">
    <citation type="submission" date="2018-03" db="EMBL/GenBank/DDBJ databases">
        <title>Genomic Encyclopedia of Archaeal and Bacterial Type Strains, Phase II (KMG-II): from individual species to whole genera.</title>
        <authorList>
            <person name="Goeker M."/>
        </authorList>
    </citation>
    <scope>NUCLEOTIDE SEQUENCE [LARGE SCALE GENOMIC DNA]</scope>
    <source>
        <strain evidence="4 5">DSM 43146</strain>
    </source>
</reference>
<evidence type="ECO:0000313" key="4">
    <source>
        <dbReference type="EMBL" id="PRX19076.1"/>
    </source>
</evidence>
<dbReference type="Pfam" id="PF08541">
    <property type="entry name" value="ACP_syn_III_C"/>
    <property type="match status" value="1"/>
</dbReference>
<evidence type="ECO:0000313" key="5">
    <source>
        <dbReference type="Proteomes" id="UP000239415"/>
    </source>
</evidence>
<accession>A0A2T0K7S5</accession>
<comment type="caution">
    <text evidence="4">The sequence shown here is derived from an EMBL/GenBank/DDBJ whole genome shotgun (WGS) entry which is preliminary data.</text>
</comment>
<evidence type="ECO:0000256" key="2">
    <source>
        <dbReference type="ARBA" id="ARBA00023315"/>
    </source>
</evidence>
<organism evidence="4 5">
    <name type="scientific">Actinoplanes italicus</name>
    <dbReference type="NCBI Taxonomy" id="113567"/>
    <lineage>
        <taxon>Bacteria</taxon>
        <taxon>Bacillati</taxon>
        <taxon>Actinomycetota</taxon>
        <taxon>Actinomycetes</taxon>
        <taxon>Micromonosporales</taxon>
        <taxon>Micromonosporaceae</taxon>
        <taxon>Actinoplanes</taxon>
    </lineage>
</organism>
<feature type="domain" description="Beta-ketoacyl-[acyl-carrier-protein] synthase III C-terminal" evidence="3">
    <location>
        <begin position="234"/>
        <end position="321"/>
    </location>
</feature>
<dbReference type="RefSeq" id="WP_106323075.1">
    <property type="nucleotide sequence ID" value="NZ_BOMO01000090.1"/>
</dbReference>
<dbReference type="Proteomes" id="UP000239415">
    <property type="component" value="Unassembled WGS sequence"/>
</dbReference>
<dbReference type="PANTHER" id="PTHR34069:SF2">
    <property type="entry name" value="BETA-KETOACYL-[ACYL-CARRIER-PROTEIN] SYNTHASE III"/>
    <property type="match status" value="1"/>
</dbReference>
<dbReference type="GO" id="GO:0044550">
    <property type="term" value="P:secondary metabolite biosynthetic process"/>
    <property type="evidence" value="ECO:0007669"/>
    <property type="project" value="TreeGrafter"/>
</dbReference>
<sequence length="323" mass="34723">MVRAGPREPPGTARNGSRACRGHCEGVVLTAIVEVSRHVPRQRIGIEELGARLGLTPSRVRLYERLFGLKWFPYENGSTATDLMLASASGLTQLREREKDIHYVVLGRAIEFASPYPVMPVQEVVRSLSLEHATAFTVTQHSCATGLLAVSLAGRLLAADPDPRALALVLTGEKAFSPTVQLLSDITINSEGTAAALIASSADHDTLIGSATKIYGGHSDYVPALSQIILDAVDSAKLTLEDIAMILPHNVNRFTWKKVCALLGIPLDRVFLDNVPTMGHSFCADAFLNYLDARDGGRLKDGDRYVMAAAGLGGTYSAMVFAH</sequence>
<dbReference type="OrthoDB" id="2636646at2"/>
<keyword evidence="1" id="KW-0808">Transferase</keyword>
<dbReference type="InterPro" id="IPR013747">
    <property type="entry name" value="ACP_syn_III_C"/>
</dbReference>
<dbReference type="PANTHER" id="PTHR34069">
    <property type="entry name" value="3-OXOACYL-[ACYL-CARRIER-PROTEIN] SYNTHASE 3"/>
    <property type="match status" value="1"/>
</dbReference>
<evidence type="ECO:0000256" key="1">
    <source>
        <dbReference type="ARBA" id="ARBA00022679"/>
    </source>
</evidence>
<dbReference type="InterPro" id="IPR016039">
    <property type="entry name" value="Thiolase-like"/>
</dbReference>
<keyword evidence="2" id="KW-0012">Acyltransferase</keyword>
<protein>
    <submittedName>
        <fullName evidence="4">3-oxoacyl-[acyl-carrier-protein] synthase-3</fullName>
    </submittedName>
</protein>
<dbReference type="Gene3D" id="3.40.47.10">
    <property type="match status" value="2"/>
</dbReference>
<dbReference type="SUPFAM" id="SSF53901">
    <property type="entry name" value="Thiolase-like"/>
    <property type="match status" value="1"/>
</dbReference>
<dbReference type="AlphaFoldDB" id="A0A2T0K7S5"/>